<dbReference type="Proteomes" id="UP000464178">
    <property type="component" value="Chromosome"/>
</dbReference>
<protein>
    <submittedName>
        <fullName evidence="2">Uncharacterized protein</fullName>
    </submittedName>
</protein>
<organism evidence="2 3">
    <name type="scientific">Gemmata massiliana</name>
    <dbReference type="NCBI Taxonomy" id="1210884"/>
    <lineage>
        <taxon>Bacteria</taxon>
        <taxon>Pseudomonadati</taxon>
        <taxon>Planctomycetota</taxon>
        <taxon>Planctomycetia</taxon>
        <taxon>Gemmatales</taxon>
        <taxon>Gemmataceae</taxon>
        <taxon>Gemmata</taxon>
    </lineage>
</organism>
<keyword evidence="1" id="KW-0732">Signal</keyword>
<dbReference type="AlphaFoldDB" id="A0A6P2D6C5"/>
<name>A0A6P2D6C5_9BACT</name>
<evidence type="ECO:0000256" key="1">
    <source>
        <dbReference type="SAM" id="SignalP"/>
    </source>
</evidence>
<evidence type="ECO:0000313" key="3">
    <source>
        <dbReference type="Proteomes" id="UP000464178"/>
    </source>
</evidence>
<proteinExistence type="predicted"/>
<gene>
    <name evidence="2" type="ORF">SOIL9_10900</name>
</gene>
<keyword evidence="3" id="KW-1185">Reference proteome</keyword>
<feature type="signal peptide" evidence="1">
    <location>
        <begin position="1"/>
        <end position="19"/>
    </location>
</feature>
<evidence type="ECO:0000313" key="2">
    <source>
        <dbReference type="EMBL" id="VTR96699.1"/>
    </source>
</evidence>
<reference evidence="2 3" key="1">
    <citation type="submission" date="2019-05" db="EMBL/GenBank/DDBJ databases">
        <authorList>
            <consortium name="Science for Life Laboratories"/>
        </authorList>
    </citation>
    <scope>NUCLEOTIDE SEQUENCE [LARGE SCALE GENOMIC DNA]</scope>
    <source>
        <strain evidence="2">Soil9</strain>
    </source>
</reference>
<sequence>MKVLLTAALVLGLAGTVTAEDKAGPVGTWKCETDIMGQKRESTVTIKKDGDKLTGTVIGQDKKEVKLDNVKFKDGELTFSVDREREGTKFTIKYKLKVEKDTVKGKAEAEFGGETRSFDVEGKREKK</sequence>
<dbReference type="EMBL" id="LR593886">
    <property type="protein sequence ID" value="VTR96699.1"/>
    <property type="molecule type" value="Genomic_DNA"/>
</dbReference>
<dbReference type="KEGG" id="gms:SOIL9_10900"/>
<accession>A0A6P2D6C5</accession>
<feature type="chain" id="PRO_5026870136" evidence="1">
    <location>
        <begin position="20"/>
        <end position="127"/>
    </location>
</feature>
<dbReference type="RefSeq" id="WP_162670873.1">
    <property type="nucleotide sequence ID" value="NZ_LR593886.1"/>
</dbReference>